<reference evidence="13" key="1">
    <citation type="submission" date="2017-10" db="EMBL/GenBank/DDBJ databases">
        <title>Transcriptome Assembly of Sugarcane Aphid Adults.</title>
        <authorList>
            <person name="Scully E.D."/>
            <person name="Palmer N.A."/>
            <person name="Geib S.M."/>
            <person name="Sarath G."/>
            <person name="Sattler S.E."/>
        </authorList>
    </citation>
    <scope>NUCLEOTIDE SEQUENCE</scope>
    <source>
        <tissue evidence="13">Whole body</tissue>
    </source>
</reference>
<proteinExistence type="inferred from homology"/>
<keyword evidence="5" id="KW-0677">Repeat</keyword>
<protein>
    <recommendedName>
        <fullName evidence="10">Twinfilin</fullName>
    </recommendedName>
</protein>
<evidence type="ECO:0000259" key="12">
    <source>
        <dbReference type="PROSITE" id="PS51263"/>
    </source>
</evidence>
<evidence type="ECO:0000256" key="7">
    <source>
        <dbReference type="ARBA" id="ARBA00023212"/>
    </source>
</evidence>
<dbReference type="FunFam" id="3.40.20.10:FF:000007">
    <property type="entry name" value="Twinfilin-1 isoform 1"/>
    <property type="match status" value="1"/>
</dbReference>
<evidence type="ECO:0000256" key="4">
    <source>
        <dbReference type="ARBA" id="ARBA00022490"/>
    </source>
</evidence>
<dbReference type="OrthoDB" id="10006997at2759"/>
<dbReference type="GO" id="GO:0030016">
    <property type="term" value="C:myofibril"/>
    <property type="evidence" value="ECO:0007669"/>
    <property type="project" value="TreeGrafter"/>
</dbReference>
<dbReference type="PANTHER" id="PTHR13759">
    <property type="entry name" value="TWINFILIN"/>
    <property type="match status" value="1"/>
</dbReference>
<dbReference type="GO" id="GO:0005884">
    <property type="term" value="C:actin filament"/>
    <property type="evidence" value="ECO:0007669"/>
    <property type="project" value="TreeGrafter"/>
</dbReference>
<evidence type="ECO:0000256" key="11">
    <source>
        <dbReference type="SAM" id="MobiDB-lite"/>
    </source>
</evidence>
<dbReference type="PROSITE" id="PS51263">
    <property type="entry name" value="ADF_H"/>
    <property type="match status" value="2"/>
</dbReference>
<dbReference type="GO" id="GO:0051015">
    <property type="term" value="F:actin filament binding"/>
    <property type="evidence" value="ECO:0007669"/>
    <property type="project" value="TreeGrafter"/>
</dbReference>
<keyword evidence="6" id="KW-0009">Actin-binding</keyword>
<evidence type="ECO:0000256" key="8">
    <source>
        <dbReference type="ARBA" id="ARBA00038532"/>
    </source>
</evidence>
<comment type="subcellular location">
    <subcellularLocation>
        <location evidence="2">Cytoplasm</location>
        <location evidence="2">Cell cortex</location>
    </subcellularLocation>
    <subcellularLocation>
        <location evidence="1">Cytoplasm</location>
        <location evidence="1">Cytoskeleton</location>
    </subcellularLocation>
</comment>
<dbReference type="GO" id="GO:0051016">
    <property type="term" value="P:barbed-end actin filament capping"/>
    <property type="evidence" value="ECO:0007669"/>
    <property type="project" value="TreeGrafter"/>
</dbReference>
<dbReference type="SUPFAM" id="SSF55753">
    <property type="entry name" value="Actin depolymerizing proteins"/>
    <property type="match status" value="2"/>
</dbReference>
<dbReference type="FunFam" id="3.40.20.10:FF:000042">
    <property type="entry name" value="Actin depolymerizing protein"/>
    <property type="match status" value="1"/>
</dbReference>
<dbReference type="GO" id="GO:0010591">
    <property type="term" value="P:regulation of lamellipodium assembly"/>
    <property type="evidence" value="ECO:0007669"/>
    <property type="project" value="TreeGrafter"/>
</dbReference>
<gene>
    <name evidence="13" type="primary">twf_3</name>
</gene>
<dbReference type="SMART" id="SM00102">
    <property type="entry name" value="ADF"/>
    <property type="match status" value="2"/>
</dbReference>
<feature type="region of interest" description="Disordered" evidence="11">
    <location>
        <begin position="321"/>
        <end position="346"/>
    </location>
</feature>
<dbReference type="GO" id="GO:0005938">
    <property type="term" value="C:cell cortex"/>
    <property type="evidence" value="ECO:0007669"/>
    <property type="project" value="UniProtKB-SubCell"/>
</dbReference>
<dbReference type="GO" id="GO:0010976">
    <property type="term" value="P:positive regulation of neuron projection development"/>
    <property type="evidence" value="ECO:0007669"/>
    <property type="project" value="TreeGrafter"/>
</dbReference>
<evidence type="ECO:0000256" key="10">
    <source>
        <dbReference type="ARBA" id="ARBA00069496"/>
    </source>
</evidence>
<accession>A0A2H8TN85</accession>
<feature type="compositionally biased region" description="Basic residues" evidence="11">
    <location>
        <begin position="337"/>
        <end position="346"/>
    </location>
</feature>
<dbReference type="GO" id="GO:0003785">
    <property type="term" value="F:actin monomer binding"/>
    <property type="evidence" value="ECO:0007669"/>
    <property type="project" value="TreeGrafter"/>
</dbReference>
<dbReference type="CDD" id="cd11284">
    <property type="entry name" value="ADF_Twf-C_like"/>
    <property type="match status" value="1"/>
</dbReference>
<dbReference type="GO" id="GO:0030042">
    <property type="term" value="P:actin filament depolymerization"/>
    <property type="evidence" value="ECO:0007669"/>
    <property type="project" value="TreeGrafter"/>
</dbReference>
<dbReference type="InterPro" id="IPR028458">
    <property type="entry name" value="Twinfilin"/>
</dbReference>
<evidence type="ECO:0000256" key="1">
    <source>
        <dbReference type="ARBA" id="ARBA00004245"/>
    </source>
</evidence>
<organism evidence="13">
    <name type="scientific">Melanaphis sacchari</name>
    <dbReference type="NCBI Taxonomy" id="742174"/>
    <lineage>
        <taxon>Eukaryota</taxon>
        <taxon>Metazoa</taxon>
        <taxon>Ecdysozoa</taxon>
        <taxon>Arthropoda</taxon>
        <taxon>Hexapoda</taxon>
        <taxon>Insecta</taxon>
        <taxon>Pterygota</taxon>
        <taxon>Neoptera</taxon>
        <taxon>Paraneoptera</taxon>
        <taxon>Hemiptera</taxon>
        <taxon>Sternorrhyncha</taxon>
        <taxon>Aphidomorpha</taxon>
        <taxon>Aphidoidea</taxon>
        <taxon>Aphididae</taxon>
        <taxon>Aphidini</taxon>
        <taxon>Melanaphis</taxon>
    </lineage>
</organism>
<dbReference type="InterPro" id="IPR029006">
    <property type="entry name" value="ADF-H/Gelsolin-like_dom_sf"/>
</dbReference>
<comment type="function">
    <text evidence="9">Actin-binding protein involved in motile and morphological processes. Inhibits actin polymerization, likely by sequestering G-actin.</text>
</comment>
<name>A0A2H8TN85_9HEMI</name>
<dbReference type="EMBL" id="GFXV01003790">
    <property type="protein sequence ID" value="MBW15595.1"/>
    <property type="molecule type" value="Transcribed_RNA"/>
</dbReference>
<comment type="similarity">
    <text evidence="3">Belongs to the actin-binding proteins ADF family. Twinfilin subfamily.</text>
</comment>
<evidence type="ECO:0000256" key="5">
    <source>
        <dbReference type="ARBA" id="ARBA00022737"/>
    </source>
</evidence>
<dbReference type="Pfam" id="PF00241">
    <property type="entry name" value="Cofilin_ADF"/>
    <property type="match status" value="2"/>
</dbReference>
<evidence type="ECO:0000256" key="6">
    <source>
        <dbReference type="ARBA" id="ARBA00023203"/>
    </source>
</evidence>
<feature type="domain" description="ADF-H" evidence="12">
    <location>
        <begin position="4"/>
        <end position="141"/>
    </location>
</feature>
<sequence>MSHQTGIKANDTLKKFFSKATSDKSVRAIKVSIVDEELSLSGHEKHHKSWKDDFEKVVKQFILPEVPCYVLYRFDIKSDTKNYDWLLISWCPDIAPIRQKMLYASTKATLKQEFGSAKIKEELHGTSLIDVTLSGLEQSRLSQKAPAPLTIREEEIAELRKAEVGHSTSVSVDSRSQAVSGIKFPMSVAAVTALSIFVDSSEINYVQFYIDMTKESIELATSDNVSVSLLNDQVPKNDARYHLYMYQHKRNGIQTNSVFFIYSMPGYSCPIKVRMLYSSCKSPFIEELENLYKLKIHKKLEIDNDDVINEKYLLDELYPEKESDKPKFSKPKAPGRGVRRIIKSNE</sequence>
<evidence type="ECO:0000313" key="13">
    <source>
        <dbReference type="EMBL" id="MBW15595.1"/>
    </source>
</evidence>
<keyword evidence="4" id="KW-0963">Cytoplasm</keyword>
<evidence type="ECO:0000256" key="9">
    <source>
        <dbReference type="ARBA" id="ARBA00056419"/>
    </source>
</evidence>
<dbReference type="PANTHER" id="PTHR13759:SF1">
    <property type="entry name" value="TWINFILIN"/>
    <property type="match status" value="1"/>
</dbReference>
<keyword evidence="7" id="KW-0206">Cytoskeleton</keyword>
<feature type="domain" description="ADF-H" evidence="12">
    <location>
        <begin position="176"/>
        <end position="318"/>
    </location>
</feature>
<comment type="subunit">
    <text evidence="8">Interacts with G-actin; ADP-actin form.</text>
</comment>
<dbReference type="AlphaFoldDB" id="A0A2H8TN85"/>
<evidence type="ECO:0000256" key="3">
    <source>
        <dbReference type="ARBA" id="ARBA00009557"/>
    </source>
</evidence>
<dbReference type="CDD" id="cd11285">
    <property type="entry name" value="ADF_Twf-N_like"/>
    <property type="match status" value="1"/>
</dbReference>
<dbReference type="InterPro" id="IPR002108">
    <property type="entry name" value="ADF-H"/>
</dbReference>
<evidence type="ECO:0000256" key="2">
    <source>
        <dbReference type="ARBA" id="ARBA00004544"/>
    </source>
</evidence>
<dbReference type="Gene3D" id="3.40.20.10">
    <property type="entry name" value="Severin"/>
    <property type="match status" value="2"/>
</dbReference>